<dbReference type="Pfam" id="PF00015">
    <property type="entry name" value="MCPsignal"/>
    <property type="match status" value="1"/>
</dbReference>
<evidence type="ECO:0000313" key="6">
    <source>
        <dbReference type="Proteomes" id="UP000184038"/>
    </source>
</evidence>
<dbReference type="AlphaFoldDB" id="A0A1M7HUT4"/>
<dbReference type="RefSeq" id="WP_073285638.1">
    <property type="nucleotide sequence ID" value="NZ_FRCP01000008.1"/>
</dbReference>
<feature type="domain" description="Methyl-accepting transducer" evidence="4">
    <location>
        <begin position="130"/>
        <end position="387"/>
    </location>
</feature>
<dbReference type="Proteomes" id="UP000184038">
    <property type="component" value="Unassembled WGS sequence"/>
</dbReference>
<dbReference type="GO" id="GO:0007165">
    <property type="term" value="P:signal transduction"/>
    <property type="evidence" value="ECO:0007669"/>
    <property type="project" value="UniProtKB-KW"/>
</dbReference>
<name>A0A1M7HUT4_9FIRM</name>
<evidence type="ECO:0000256" key="3">
    <source>
        <dbReference type="SAM" id="Phobius"/>
    </source>
</evidence>
<organism evidence="5 6">
    <name type="scientific">Anaerosporobacter mobilis DSM 15930</name>
    <dbReference type="NCBI Taxonomy" id="1120996"/>
    <lineage>
        <taxon>Bacteria</taxon>
        <taxon>Bacillati</taxon>
        <taxon>Bacillota</taxon>
        <taxon>Clostridia</taxon>
        <taxon>Lachnospirales</taxon>
        <taxon>Lachnospiraceae</taxon>
        <taxon>Anaerosporobacter</taxon>
    </lineage>
</organism>
<evidence type="ECO:0000259" key="4">
    <source>
        <dbReference type="PROSITE" id="PS50111"/>
    </source>
</evidence>
<dbReference type="GO" id="GO:0016020">
    <property type="term" value="C:membrane"/>
    <property type="evidence" value="ECO:0007669"/>
    <property type="project" value="InterPro"/>
</dbReference>
<gene>
    <name evidence="5" type="ORF">SAMN02746066_01586</name>
</gene>
<evidence type="ECO:0000256" key="2">
    <source>
        <dbReference type="PROSITE-ProRule" id="PRU00284"/>
    </source>
</evidence>
<keyword evidence="3" id="KW-0812">Transmembrane</keyword>
<reference evidence="5 6" key="1">
    <citation type="submission" date="2016-11" db="EMBL/GenBank/DDBJ databases">
        <authorList>
            <person name="Jaros S."/>
            <person name="Januszkiewicz K."/>
            <person name="Wedrychowicz H."/>
        </authorList>
    </citation>
    <scope>NUCLEOTIDE SEQUENCE [LARGE SCALE GENOMIC DNA]</scope>
    <source>
        <strain evidence="5 6">DSM 15930</strain>
    </source>
</reference>
<sequence length="416" mass="45139">MKILKIKKEGSPTNIIITELLVMLVGFVIFSIGVGIRAKSVIQNSTNDVTMGSFIVFMVVFCLIVLILCAVCLFLILPSKIKSTDNYDNNFIKLHEHTNTIDHEKFDNFIGTVRESVDIVTFSASEIKRSSEDMSDISSKVTQSISQLAEGVTQQAESIETGSLRINSITEMIICIGEDMTASDGIAEDAITAMSSVKESIHYQEEKMAENKVITAEMRVATSDLMEKSKEIGKILEVIKGVAQQTNLLALNAAIEAARAGEHGRGFAVVSEEIRKLAEQSSESSKQITDIIKDVQNGIENTVMQIKRADTLSTEQEKALDSTVVAIGDISDKVVSIAGKVKAVSDATSGLTVDAKEAEDMIATIASISEETAAATQEASSSVEEQDTLIQMVAECSNEMFSIADNLKKEIESFRI</sequence>
<dbReference type="PANTHER" id="PTHR32089">
    <property type="entry name" value="METHYL-ACCEPTING CHEMOTAXIS PROTEIN MCPB"/>
    <property type="match status" value="1"/>
</dbReference>
<dbReference type="SMART" id="SM00283">
    <property type="entry name" value="MA"/>
    <property type="match status" value="1"/>
</dbReference>
<dbReference type="InterPro" id="IPR004089">
    <property type="entry name" value="MCPsignal_dom"/>
</dbReference>
<proteinExistence type="predicted"/>
<evidence type="ECO:0000313" key="5">
    <source>
        <dbReference type="EMBL" id="SHM32235.1"/>
    </source>
</evidence>
<keyword evidence="3" id="KW-1133">Transmembrane helix</keyword>
<protein>
    <submittedName>
        <fullName evidence="5">Methyl-accepting chemotaxis protein</fullName>
    </submittedName>
</protein>
<accession>A0A1M7HUT4</accession>
<dbReference type="SUPFAM" id="SSF58104">
    <property type="entry name" value="Methyl-accepting chemotaxis protein (MCP) signaling domain"/>
    <property type="match status" value="1"/>
</dbReference>
<feature type="transmembrane region" description="Helical" evidence="3">
    <location>
        <begin position="54"/>
        <end position="77"/>
    </location>
</feature>
<dbReference type="EMBL" id="FRCP01000008">
    <property type="protein sequence ID" value="SHM32235.1"/>
    <property type="molecule type" value="Genomic_DNA"/>
</dbReference>
<dbReference type="PROSITE" id="PS50111">
    <property type="entry name" value="CHEMOTAXIS_TRANSDUC_2"/>
    <property type="match status" value="1"/>
</dbReference>
<keyword evidence="6" id="KW-1185">Reference proteome</keyword>
<dbReference type="Gene3D" id="1.10.287.950">
    <property type="entry name" value="Methyl-accepting chemotaxis protein"/>
    <property type="match status" value="1"/>
</dbReference>
<dbReference type="STRING" id="1120996.SAMN02746066_01586"/>
<dbReference type="PANTHER" id="PTHR32089:SF112">
    <property type="entry name" value="LYSOZYME-LIKE PROTEIN-RELATED"/>
    <property type="match status" value="1"/>
</dbReference>
<keyword evidence="1 2" id="KW-0807">Transducer</keyword>
<evidence type="ECO:0000256" key="1">
    <source>
        <dbReference type="ARBA" id="ARBA00023224"/>
    </source>
</evidence>
<feature type="transmembrane region" description="Helical" evidence="3">
    <location>
        <begin position="12"/>
        <end position="34"/>
    </location>
</feature>
<keyword evidence="3" id="KW-0472">Membrane</keyword>